<accession>A0A1H1U8K3</accession>
<comment type="catalytic activity">
    <reaction evidence="9">
        <text>L-seryl-[protein] + ATP = O-phospho-L-seryl-[protein] + ADP + H(+)</text>
        <dbReference type="Rhea" id="RHEA:17989"/>
        <dbReference type="Rhea" id="RHEA-COMP:9863"/>
        <dbReference type="Rhea" id="RHEA-COMP:11604"/>
        <dbReference type="ChEBI" id="CHEBI:15378"/>
        <dbReference type="ChEBI" id="CHEBI:29999"/>
        <dbReference type="ChEBI" id="CHEBI:30616"/>
        <dbReference type="ChEBI" id="CHEBI:83421"/>
        <dbReference type="ChEBI" id="CHEBI:456216"/>
        <dbReference type="EC" id="2.7.11.1"/>
    </reaction>
</comment>
<dbReference type="PANTHER" id="PTHR43289">
    <property type="entry name" value="MITOGEN-ACTIVATED PROTEIN KINASE KINASE KINASE 20-RELATED"/>
    <property type="match status" value="1"/>
</dbReference>
<dbReference type="AlphaFoldDB" id="A0A1H1U8K3"/>
<feature type="domain" description="PASTA" evidence="14">
    <location>
        <begin position="376"/>
        <end position="442"/>
    </location>
</feature>
<dbReference type="PROSITE" id="PS00108">
    <property type="entry name" value="PROTEIN_KINASE_ST"/>
    <property type="match status" value="1"/>
</dbReference>
<dbReference type="InterPro" id="IPR000719">
    <property type="entry name" value="Prot_kinase_dom"/>
</dbReference>
<feature type="binding site" evidence="10">
    <location>
        <position position="37"/>
    </location>
    <ligand>
        <name>ATP</name>
        <dbReference type="ChEBI" id="CHEBI:30616"/>
    </ligand>
</feature>
<evidence type="ECO:0000256" key="3">
    <source>
        <dbReference type="ARBA" id="ARBA00022679"/>
    </source>
</evidence>
<dbReference type="PROSITE" id="PS50011">
    <property type="entry name" value="PROTEIN_KINASE_DOM"/>
    <property type="match status" value="1"/>
</dbReference>
<evidence type="ECO:0000256" key="2">
    <source>
        <dbReference type="ARBA" id="ARBA00022527"/>
    </source>
</evidence>
<feature type="transmembrane region" description="Helical" evidence="12">
    <location>
        <begin position="345"/>
        <end position="366"/>
    </location>
</feature>
<keyword evidence="16" id="KW-1185">Reference proteome</keyword>
<keyword evidence="5 10" id="KW-0547">Nucleotide-binding</keyword>
<feature type="domain" description="PASTA" evidence="14">
    <location>
        <begin position="512"/>
        <end position="576"/>
    </location>
</feature>
<dbReference type="GO" id="GO:0004674">
    <property type="term" value="F:protein serine/threonine kinase activity"/>
    <property type="evidence" value="ECO:0007669"/>
    <property type="project" value="UniProtKB-KW"/>
</dbReference>
<proteinExistence type="predicted"/>
<dbReference type="PROSITE" id="PS00107">
    <property type="entry name" value="PROTEIN_KINASE_ATP"/>
    <property type="match status" value="1"/>
</dbReference>
<evidence type="ECO:0000313" key="16">
    <source>
        <dbReference type="Proteomes" id="UP000182237"/>
    </source>
</evidence>
<dbReference type="EC" id="2.7.11.1" evidence="1"/>
<dbReference type="Pfam" id="PF03793">
    <property type="entry name" value="PASTA"/>
    <property type="match status" value="3"/>
</dbReference>
<evidence type="ECO:0000256" key="7">
    <source>
        <dbReference type="ARBA" id="ARBA00022840"/>
    </source>
</evidence>
<dbReference type="SMART" id="SM00740">
    <property type="entry name" value="PASTA"/>
    <property type="match status" value="3"/>
</dbReference>
<dbReference type="eggNOG" id="COG2815">
    <property type="taxonomic scope" value="Bacteria"/>
</dbReference>
<keyword evidence="12" id="KW-1133">Transmembrane helix</keyword>
<evidence type="ECO:0000313" key="15">
    <source>
        <dbReference type="EMBL" id="SDS68822.1"/>
    </source>
</evidence>
<dbReference type="GO" id="GO:0045717">
    <property type="term" value="P:negative regulation of fatty acid biosynthetic process"/>
    <property type="evidence" value="ECO:0007669"/>
    <property type="project" value="UniProtKB-ARBA"/>
</dbReference>
<dbReference type="InterPro" id="IPR011009">
    <property type="entry name" value="Kinase-like_dom_sf"/>
</dbReference>
<evidence type="ECO:0000259" key="14">
    <source>
        <dbReference type="PROSITE" id="PS51178"/>
    </source>
</evidence>
<dbReference type="SMART" id="SM00220">
    <property type="entry name" value="S_TKc"/>
    <property type="match status" value="1"/>
</dbReference>
<dbReference type="FunFam" id="1.10.510.10:FF:000021">
    <property type="entry name" value="Serine/threonine protein kinase"/>
    <property type="match status" value="1"/>
</dbReference>
<reference evidence="15 16" key="1">
    <citation type="submission" date="2016-10" db="EMBL/GenBank/DDBJ databases">
        <authorList>
            <person name="de Groot N.N."/>
        </authorList>
    </citation>
    <scope>NUCLEOTIDE SEQUENCE [LARGE SCALE GENOMIC DNA]</scope>
    <source>
        <strain evidence="15 16">DSM 45434</strain>
    </source>
</reference>
<name>A0A1H1U8K3_9CORY</name>
<evidence type="ECO:0000256" key="4">
    <source>
        <dbReference type="ARBA" id="ARBA00022737"/>
    </source>
</evidence>
<dbReference type="GO" id="GO:0005524">
    <property type="term" value="F:ATP binding"/>
    <property type="evidence" value="ECO:0007669"/>
    <property type="project" value="UniProtKB-UniRule"/>
</dbReference>
<dbReference type="InterPro" id="IPR008271">
    <property type="entry name" value="Ser/Thr_kinase_AS"/>
</dbReference>
<dbReference type="RefSeq" id="WP_019193608.1">
    <property type="nucleotide sequence ID" value="NZ_LT629765.1"/>
</dbReference>
<evidence type="ECO:0000256" key="8">
    <source>
        <dbReference type="ARBA" id="ARBA00047899"/>
    </source>
</evidence>
<dbReference type="Gene3D" id="3.30.200.20">
    <property type="entry name" value="Phosphorylase Kinase, domain 1"/>
    <property type="match status" value="1"/>
</dbReference>
<evidence type="ECO:0000256" key="6">
    <source>
        <dbReference type="ARBA" id="ARBA00022777"/>
    </source>
</evidence>
<feature type="domain" description="PASTA" evidence="14">
    <location>
        <begin position="443"/>
        <end position="511"/>
    </location>
</feature>
<dbReference type="InterPro" id="IPR017441">
    <property type="entry name" value="Protein_kinase_ATP_BS"/>
</dbReference>
<evidence type="ECO:0000256" key="1">
    <source>
        <dbReference type="ARBA" id="ARBA00012513"/>
    </source>
</evidence>
<dbReference type="Gene3D" id="3.30.10.20">
    <property type="match status" value="4"/>
</dbReference>
<evidence type="ECO:0000259" key="13">
    <source>
        <dbReference type="PROSITE" id="PS50011"/>
    </source>
</evidence>
<dbReference type="Pfam" id="PF00069">
    <property type="entry name" value="Pkinase"/>
    <property type="match status" value="1"/>
</dbReference>
<dbReference type="NCBIfam" id="NF033483">
    <property type="entry name" value="PknB_PASTA_kin"/>
    <property type="match status" value="1"/>
</dbReference>
<keyword evidence="6 15" id="KW-0418">Kinase</keyword>
<evidence type="ECO:0000256" key="5">
    <source>
        <dbReference type="ARBA" id="ARBA00022741"/>
    </source>
</evidence>
<comment type="catalytic activity">
    <reaction evidence="8">
        <text>L-threonyl-[protein] + ATP = O-phospho-L-threonyl-[protein] + ADP + H(+)</text>
        <dbReference type="Rhea" id="RHEA:46608"/>
        <dbReference type="Rhea" id="RHEA-COMP:11060"/>
        <dbReference type="Rhea" id="RHEA-COMP:11605"/>
        <dbReference type="ChEBI" id="CHEBI:15378"/>
        <dbReference type="ChEBI" id="CHEBI:30013"/>
        <dbReference type="ChEBI" id="CHEBI:30616"/>
        <dbReference type="ChEBI" id="CHEBI:61977"/>
        <dbReference type="ChEBI" id="CHEBI:456216"/>
        <dbReference type="EC" id="2.7.11.1"/>
    </reaction>
</comment>
<keyword evidence="12" id="KW-0812">Transmembrane</keyword>
<sequence>MTLIANRYELNEPIGTGGMSDVYAATDTALGRPVAVKMLKVDMARDENFRERFHREAQNSARLNHPNIVSVYDTGSVEREGVDVPYIVMEIVNGRTLRDIVRSDGPLSPRAAAELLLPVTHALQASHDAGIIHRDIKPANIMVTTTGAIKVMDFGIARALDDSTSAMTQTAAVIGTAQYLSPEQARGKPADGRSDVYALGCVMYELVTGNPPFEGETPFAVAYQHVQEDPEAPSSRLSTLAESEAVNLDAVVLTAMAKHPADRYQSASEMGADLELLERGAVTSAARNHLSYTAPAAGDDPDATVVTGAAVGARPPAPAQDAGPSRYEEHRRANEKTSGNGWMKWVALLLGLVLVGAAGVLAYNVFTGPAGDGEVQEQAIVVPDVAGAPREEAVAQLEGLGLRVAVNEAPSPDVPRGTVMATNPTAGSKLQPGTLITVTVSSGREITDVPDLTGLTPQDAAQVLDDAGLVLNTDIREEPSDDVPEGVIISQNPAGGSQLSKGSEVSIVVSTGREQVTVPSMEGLNAEQATSLLESLGLQATVTQVDSELPRGEVVAAAGEGSQVDRGTTIELRVSNGMLMKMIDIARMTPQQAESALRGAGWNGRLVEGPTVPTGAVVDQGRIGHQEVPPGETIRKDQEIGYNLWEFDPAKLLPGR</sequence>
<dbReference type="Gene3D" id="1.10.510.10">
    <property type="entry name" value="Transferase(Phosphotransferase) domain 1"/>
    <property type="match status" value="1"/>
</dbReference>
<dbReference type="PANTHER" id="PTHR43289:SF6">
    <property type="entry name" value="SERINE_THREONINE-PROTEIN KINASE NEKL-3"/>
    <property type="match status" value="1"/>
</dbReference>
<dbReference type="EMBL" id="LT629765">
    <property type="protein sequence ID" value="SDS68822.1"/>
    <property type="molecule type" value="Genomic_DNA"/>
</dbReference>
<keyword evidence="2 15" id="KW-0723">Serine/threonine-protein kinase</keyword>
<feature type="domain" description="Protein kinase" evidence="13">
    <location>
        <begin position="8"/>
        <end position="277"/>
    </location>
</feature>
<keyword evidence="4" id="KW-0677">Repeat</keyword>
<organism evidence="15 16">
    <name type="scientific">Corynebacterium timonense</name>
    <dbReference type="NCBI Taxonomy" id="441500"/>
    <lineage>
        <taxon>Bacteria</taxon>
        <taxon>Bacillati</taxon>
        <taxon>Actinomycetota</taxon>
        <taxon>Actinomycetes</taxon>
        <taxon>Mycobacteriales</taxon>
        <taxon>Corynebacteriaceae</taxon>
        <taxon>Corynebacterium</taxon>
    </lineage>
</organism>
<keyword evidence="3" id="KW-0808">Transferase</keyword>
<gene>
    <name evidence="15" type="ORF">SAMN04488539_2175</name>
</gene>
<dbReference type="InterPro" id="IPR005543">
    <property type="entry name" value="PASTA_dom"/>
</dbReference>
<protein>
    <recommendedName>
        <fullName evidence="1">non-specific serine/threonine protein kinase</fullName>
        <ecNumber evidence="1">2.7.11.1</ecNumber>
    </recommendedName>
</protein>
<evidence type="ECO:0000256" key="12">
    <source>
        <dbReference type="SAM" id="Phobius"/>
    </source>
</evidence>
<feature type="region of interest" description="Disordered" evidence="11">
    <location>
        <begin position="314"/>
        <end position="334"/>
    </location>
</feature>
<evidence type="ECO:0000256" key="9">
    <source>
        <dbReference type="ARBA" id="ARBA00048679"/>
    </source>
</evidence>
<dbReference type="CDD" id="cd06577">
    <property type="entry name" value="PASTA_pknB"/>
    <property type="match status" value="4"/>
</dbReference>
<keyword evidence="7 10" id="KW-0067">ATP-binding</keyword>
<evidence type="ECO:0000256" key="10">
    <source>
        <dbReference type="PROSITE-ProRule" id="PRU10141"/>
    </source>
</evidence>
<dbReference type="SUPFAM" id="SSF56112">
    <property type="entry name" value="Protein kinase-like (PK-like)"/>
    <property type="match status" value="1"/>
</dbReference>
<dbReference type="STRING" id="1203190.GCA_000312345_00760"/>
<dbReference type="PROSITE" id="PS51178">
    <property type="entry name" value="PASTA"/>
    <property type="match status" value="3"/>
</dbReference>
<dbReference type="Proteomes" id="UP000182237">
    <property type="component" value="Chromosome I"/>
</dbReference>
<dbReference type="FunFam" id="3.30.200.20:FF:000035">
    <property type="entry name" value="Serine/threonine protein kinase Stk1"/>
    <property type="match status" value="1"/>
</dbReference>
<evidence type="ECO:0000256" key="11">
    <source>
        <dbReference type="SAM" id="MobiDB-lite"/>
    </source>
</evidence>
<dbReference type="CDD" id="cd14014">
    <property type="entry name" value="STKc_PknB_like"/>
    <property type="match status" value="1"/>
</dbReference>
<dbReference type="eggNOG" id="COG0515">
    <property type="taxonomic scope" value="Bacteria"/>
</dbReference>
<keyword evidence="12" id="KW-0472">Membrane</keyword>